<accession>A0A183FK05</accession>
<dbReference type="AlphaFoldDB" id="A0A183FK05"/>
<protein>
    <submittedName>
        <fullName evidence="4">Type III effector</fullName>
    </submittedName>
</protein>
<gene>
    <name evidence="2" type="ORF">HPBE_LOCUS7417</name>
</gene>
<evidence type="ECO:0000313" key="4">
    <source>
        <dbReference type="WBParaSite" id="HPBE_0000741601-mRNA-1"/>
    </source>
</evidence>
<reference evidence="2 3" key="1">
    <citation type="submission" date="2018-11" db="EMBL/GenBank/DDBJ databases">
        <authorList>
            <consortium name="Pathogen Informatics"/>
        </authorList>
    </citation>
    <scope>NUCLEOTIDE SEQUENCE [LARGE SCALE GENOMIC DNA]</scope>
</reference>
<dbReference type="EMBL" id="UZAH01025883">
    <property type="protein sequence ID" value="VDO72190.1"/>
    <property type="molecule type" value="Genomic_DNA"/>
</dbReference>
<name>A0A183FK05_HELPZ</name>
<accession>A0A3P7XDF6</accession>
<organism evidence="3 4">
    <name type="scientific">Heligmosomoides polygyrus</name>
    <name type="common">Parasitic roundworm</name>
    <dbReference type="NCBI Taxonomy" id="6339"/>
    <lineage>
        <taxon>Eukaryota</taxon>
        <taxon>Metazoa</taxon>
        <taxon>Ecdysozoa</taxon>
        <taxon>Nematoda</taxon>
        <taxon>Chromadorea</taxon>
        <taxon>Rhabditida</taxon>
        <taxon>Rhabditina</taxon>
        <taxon>Rhabditomorpha</taxon>
        <taxon>Strongyloidea</taxon>
        <taxon>Heligmosomidae</taxon>
        <taxon>Heligmosomoides</taxon>
    </lineage>
</organism>
<evidence type="ECO:0000313" key="3">
    <source>
        <dbReference type="Proteomes" id="UP000050761"/>
    </source>
</evidence>
<reference evidence="4" key="2">
    <citation type="submission" date="2019-09" db="UniProtKB">
        <authorList>
            <consortium name="WormBaseParasite"/>
        </authorList>
    </citation>
    <scope>IDENTIFICATION</scope>
</reference>
<evidence type="ECO:0000313" key="2">
    <source>
        <dbReference type="EMBL" id="VDO72190.1"/>
    </source>
</evidence>
<evidence type="ECO:0000256" key="1">
    <source>
        <dbReference type="SAM" id="MobiDB-lite"/>
    </source>
</evidence>
<keyword evidence="3" id="KW-1185">Reference proteome</keyword>
<sequence>MSDAAVATASSMAAAENLPGPSGSRASDFMGVEPRRKPSSSTPLPDGRLSRIETVHRTLHALCHEWEQRKK</sequence>
<feature type="region of interest" description="Disordered" evidence="1">
    <location>
        <begin position="1"/>
        <end position="51"/>
    </location>
</feature>
<feature type="compositionally biased region" description="Low complexity" evidence="1">
    <location>
        <begin position="1"/>
        <end position="15"/>
    </location>
</feature>
<dbReference type="OrthoDB" id="10424649at2759"/>
<dbReference type="Proteomes" id="UP000050761">
    <property type="component" value="Unassembled WGS sequence"/>
</dbReference>
<dbReference type="WBParaSite" id="HPBE_0000741601-mRNA-1">
    <property type="protein sequence ID" value="HPBE_0000741601-mRNA-1"/>
    <property type="gene ID" value="HPBE_0000741601"/>
</dbReference>
<proteinExistence type="predicted"/>